<dbReference type="OrthoDB" id="443402at2759"/>
<organism evidence="3 4">
    <name type="scientific">Colletotrichum abscissum</name>
    <dbReference type="NCBI Taxonomy" id="1671311"/>
    <lineage>
        <taxon>Eukaryota</taxon>
        <taxon>Fungi</taxon>
        <taxon>Dikarya</taxon>
        <taxon>Ascomycota</taxon>
        <taxon>Pezizomycotina</taxon>
        <taxon>Sordariomycetes</taxon>
        <taxon>Hypocreomycetidae</taxon>
        <taxon>Glomerellales</taxon>
        <taxon>Glomerellaceae</taxon>
        <taxon>Colletotrichum</taxon>
        <taxon>Colletotrichum acutatum species complex</taxon>
    </lineage>
</organism>
<accession>A0A9P9XL75</accession>
<feature type="domain" description="Nephrocystin 3-like N-terminal" evidence="2">
    <location>
        <begin position="240"/>
        <end position="414"/>
    </location>
</feature>
<evidence type="ECO:0000256" key="1">
    <source>
        <dbReference type="ARBA" id="ARBA00022737"/>
    </source>
</evidence>
<evidence type="ECO:0000259" key="2">
    <source>
        <dbReference type="Pfam" id="PF24883"/>
    </source>
</evidence>
<dbReference type="PANTHER" id="PTHR10039:SF5">
    <property type="entry name" value="NACHT DOMAIN-CONTAINING PROTEIN"/>
    <property type="match status" value="1"/>
</dbReference>
<dbReference type="EMBL" id="SDAQ01000014">
    <property type="protein sequence ID" value="KAI3556075.1"/>
    <property type="molecule type" value="Genomic_DNA"/>
</dbReference>
<dbReference type="Gene3D" id="3.40.50.300">
    <property type="entry name" value="P-loop containing nucleotide triphosphate hydrolases"/>
    <property type="match status" value="1"/>
</dbReference>
<keyword evidence="4" id="KW-1185">Reference proteome</keyword>
<keyword evidence="1" id="KW-0677">Repeat</keyword>
<dbReference type="Pfam" id="PF24883">
    <property type="entry name" value="NPHP3_N"/>
    <property type="match status" value="1"/>
</dbReference>
<dbReference type="PANTHER" id="PTHR10039">
    <property type="entry name" value="AMELOGENIN"/>
    <property type="match status" value="1"/>
</dbReference>
<sequence>MAELAALGVAANIVQFLELGLKVSITIVKTYRSITDNGLLPRNVEMEVMAKDLRQRCNRLQADTSIKADAGMTRLIERCIKTSTELVSETESLAVNVKSRYPRWVKIKVSLRAYHKNGRITKIHESLKEIKTEIFQTLLVLLYEHRNTLLDTVRSYGDASTAWNQGTDATLDQMSKDISRLAESTNNASSAKDLANFATTLAKFVEEASNQGTTREILRSLRFAQIAERQTEIPSAHQETYEWIFKESPDVNFSSWLQGSRGIFWITGKPGSGKSTLMKFISGHESTLHLARGWASPKQLIVASHFFWGIARGLQSSQEGLLRTLLFQIVMQCPQLISAVFPERCAGHFKYLDPWTIESLLRAFKHLTSLPLLPKRILILVDGLDEYKGDHWDLVEFLKDIDRSPDIKICCASRPWPEFRRSFGDSPTWIQMDRLTADDMVSYVRDTLGQHPRYQTLLETHESDAKQLVESISQKSEGVFFWVSLVVKSLIRGLHKSDDIRTLQNRLLQFPSDLDEFFQRMLDSVDEVHEATVSRTISMLLIADMPVPLVCFLAMDTYVEKMNEFATAMSQRSPRRSIMPAGNQLRSMTTAPKARQQDVEEMTYSHTTRHAIDLESVSAGSSLPYNIQKNLNERVPEKREQILGQCCDLIQTWDAEGPAPFNSRVGFVHRTVVDFLQRLEEWRSSLHYQYFWLALSYLEFVSPDSDVPTDVKHDFLLRSVLIIENAEPQDNDQVAPGDGLEKLYSFITLRAKLIGIERICKLISQVWAWKMAAIDGWRGSSTLPGNRCEMLRDILAGSAHIEFGDPPEVTWTPYVDLELLRCFLAYLKREGILDDVSHVFHSFLEDRRTASARNWPMNGIKACKVMHSFGMIPKNTGNGTANSVATKSWRAYFTGQELDDMEVWDSRT</sequence>
<dbReference type="AlphaFoldDB" id="A0A9P9XL75"/>
<evidence type="ECO:0000313" key="4">
    <source>
        <dbReference type="Proteomes" id="UP001056436"/>
    </source>
</evidence>
<gene>
    <name evidence="3" type="ORF">CABS02_03784</name>
</gene>
<comment type="caution">
    <text evidence="3">The sequence shown here is derived from an EMBL/GenBank/DDBJ whole genome shotgun (WGS) entry which is preliminary data.</text>
</comment>
<reference evidence="3" key="1">
    <citation type="submission" date="2019-01" db="EMBL/GenBank/DDBJ databases">
        <title>Colletotrichum abscissum LGMF1257.</title>
        <authorList>
            <person name="Baroncelli R."/>
        </authorList>
    </citation>
    <scope>NUCLEOTIDE SEQUENCE</scope>
    <source>
        <strain evidence="3">Ca142</strain>
    </source>
</reference>
<proteinExistence type="predicted"/>
<protein>
    <recommendedName>
        <fullName evidence="2">Nephrocystin 3-like N-terminal domain-containing protein</fullName>
    </recommendedName>
</protein>
<dbReference type="Proteomes" id="UP001056436">
    <property type="component" value="Unassembled WGS sequence"/>
</dbReference>
<dbReference type="SUPFAM" id="SSF52540">
    <property type="entry name" value="P-loop containing nucleoside triphosphate hydrolases"/>
    <property type="match status" value="1"/>
</dbReference>
<name>A0A9P9XL75_9PEZI</name>
<dbReference type="InterPro" id="IPR027417">
    <property type="entry name" value="P-loop_NTPase"/>
</dbReference>
<evidence type="ECO:0000313" key="3">
    <source>
        <dbReference type="EMBL" id="KAI3556075.1"/>
    </source>
</evidence>
<dbReference type="InterPro" id="IPR056884">
    <property type="entry name" value="NPHP3-like_N"/>
</dbReference>